<dbReference type="Pfam" id="PF00041">
    <property type="entry name" value="fn3"/>
    <property type="match status" value="2"/>
</dbReference>
<feature type="coiled-coil region" evidence="2">
    <location>
        <begin position="1112"/>
        <end position="1146"/>
    </location>
</feature>
<dbReference type="Pfam" id="PF21109">
    <property type="entry name" value="Stonustoxin_helical"/>
    <property type="match status" value="1"/>
</dbReference>
<dbReference type="Gene3D" id="2.60.40.10">
    <property type="entry name" value="Immunoglobulins"/>
    <property type="match status" value="2"/>
</dbReference>
<dbReference type="Proteomes" id="UP000186698">
    <property type="component" value="Chromosome 6S"/>
</dbReference>
<dbReference type="InterPro" id="IPR052090">
    <property type="entry name" value="Cytolytic_pore-forming_toxin"/>
</dbReference>
<keyword evidence="4" id="KW-1185">Reference proteome</keyword>
<feature type="domain" description="Fibronectin type-III" evidence="3">
    <location>
        <begin position="618"/>
        <end position="713"/>
    </location>
</feature>
<dbReference type="PROSITE" id="PS50853">
    <property type="entry name" value="FN3"/>
    <property type="match status" value="2"/>
</dbReference>
<dbReference type="SUPFAM" id="SSF52540">
    <property type="entry name" value="P-loop containing nucleoside triphosphate hydrolases"/>
    <property type="match status" value="1"/>
</dbReference>
<feature type="domain" description="Fibronectin type-III" evidence="3">
    <location>
        <begin position="520"/>
        <end position="616"/>
    </location>
</feature>
<dbReference type="InterPro" id="IPR027417">
    <property type="entry name" value="P-loop_NTPase"/>
</dbReference>
<dbReference type="SMART" id="SM00060">
    <property type="entry name" value="FN3"/>
    <property type="match status" value="2"/>
</dbReference>
<organism evidence="4 5">
    <name type="scientific">Xenopus laevis</name>
    <name type="common">African clawed frog</name>
    <dbReference type="NCBI Taxonomy" id="8355"/>
    <lineage>
        <taxon>Eukaryota</taxon>
        <taxon>Metazoa</taxon>
        <taxon>Chordata</taxon>
        <taxon>Craniata</taxon>
        <taxon>Vertebrata</taxon>
        <taxon>Euteleostomi</taxon>
        <taxon>Amphibia</taxon>
        <taxon>Batrachia</taxon>
        <taxon>Anura</taxon>
        <taxon>Pipoidea</taxon>
        <taxon>Pipidae</taxon>
        <taxon>Xenopodinae</taxon>
        <taxon>Xenopus</taxon>
        <taxon>Xenopus</taxon>
    </lineage>
</organism>
<proteinExistence type="inferred from homology"/>
<evidence type="ECO:0000259" key="3">
    <source>
        <dbReference type="PROSITE" id="PS50853"/>
    </source>
</evidence>
<dbReference type="FunFam" id="3.40.50.300:FF:002049">
    <property type="entry name" value="Si:ch73-170d6.2"/>
    <property type="match status" value="1"/>
</dbReference>
<evidence type="ECO:0000256" key="1">
    <source>
        <dbReference type="RuleBase" id="RU004560"/>
    </source>
</evidence>
<dbReference type="PANTHER" id="PTHR31594">
    <property type="entry name" value="AIG1-TYPE G DOMAIN-CONTAINING PROTEIN"/>
    <property type="match status" value="1"/>
</dbReference>
<dbReference type="InterPro" id="IPR048997">
    <property type="entry name" value="Stonustoxin-like_helical"/>
</dbReference>
<dbReference type="InterPro" id="IPR036116">
    <property type="entry name" value="FN3_sf"/>
</dbReference>
<dbReference type="CDD" id="cd00063">
    <property type="entry name" value="FN3"/>
    <property type="match status" value="2"/>
</dbReference>
<keyword evidence="1" id="KW-0342">GTP-binding</keyword>
<protein>
    <submittedName>
        <fullName evidence="5">Uncharacterized protein LOC108695500</fullName>
    </submittedName>
</protein>
<dbReference type="PANTHER" id="PTHR31594:SF16">
    <property type="entry name" value="SI:CH211-281L24.3"/>
    <property type="match status" value="1"/>
</dbReference>
<dbReference type="AlphaFoldDB" id="A0A8J1L3B3"/>
<keyword evidence="2" id="KW-0175">Coiled coil</keyword>
<dbReference type="RefSeq" id="XP_041424036.1">
    <property type="nucleotide sequence ID" value="XM_041568102.1"/>
</dbReference>
<dbReference type="SUPFAM" id="SSF49265">
    <property type="entry name" value="Fibronectin type III"/>
    <property type="match status" value="1"/>
</dbReference>
<dbReference type="InterPro" id="IPR040581">
    <property type="entry name" value="Thioredoxin_11"/>
</dbReference>
<accession>A0A8J1L3B3</accession>
<dbReference type="InterPro" id="IPR030379">
    <property type="entry name" value="G_SEPTIN_dom"/>
</dbReference>
<reference evidence="5" key="1">
    <citation type="submission" date="2025-08" db="UniProtKB">
        <authorList>
            <consortium name="RefSeq"/>
        </authorList>
    </citation>
    <scope>IDENTIFICATION</scope>
    <source>
        <strain evidence="5">J_2021</strain>
        <tissue evidence="5">Erythrocytes</tissue>
    </source>
</reference>
<dbReference type="InterPro" id="IPR003961">
    <property type="entry name" value="FN3_dom"/>
</dbReference>
<dbReference type="Pfam" id="PF18078">
    <property type="entry name" value="Thioredoxin_11"/>
    <property type="match status" value="1"/>
</dbReference>
<dbReference type="OrthoDB" id="8954335at2759"/>
<dbReference type="InterPro" id="IPR013783">
    <property type="entry name" value="Ig-like_fold"/>
</dbReference>
<dbReference type="KEGG" id="xla:108695500"/>
<evidence type="ECO:0000256" key="2">
    <source>
        <dbReference type="SAM" id="Coils"/>
    </source>
</evidence>
<dbReference type="Pfam" id="PF00735">
    <property type="entry name" value="Septin"/>
    <property type="match status" value="1"/>
</dbReference>
<comment type="similarity">
    <text evidence="1">Belongs to the TRAFAC class TrmE-Era-EngA-EngB-Septin-like GTPase superfamily. Septin GTPase family.</text>
</comment>
<gene>
    <name evidence="5" type="primary">LOC108695500</name>
</gene>
<dbReference type="GeneID" id="108695500"/>
<evidence type="ECO:0000313" key="5">
    <source>
        <dbReference type="RefSeq" id="XP_041424036.1"/>
    </source>
</evidence>
<name>A0A8J1L3B3_XENLA</name>
<keyword evidence="1" id="KW-0547">Nucleotide-binding</keyword>
<dbReference type="Gene3D" id="3.40.50.300">
    <property type="entry name" value="P-loop containing nucleotide triphosphate hydrolases"/>
    <property type="match status" value="1"/>
</dbReference>
<dbReference type="GO" id="GO:0005525">
    <property type="term" value="F:GTP binding"/>
    <property type="evidence" value="ECO:0007669"/>
    <property type="project" value="UniProtKB-KW"/>
</dbReference>
<sequence>MSDTSSQQMKPMLGQWEDVIGLVTTEITALGRPFSLGSLYNCHNDQLIPGVTLWNNEALKKDLVVQPQEKTSFVIIESDSLVEKPSSMNITSSLKASFLAGLIDVGGAATYLNDTKTSKHQARVSLKYSRTSRFEYVTMNHLGMQNVTYHDVFDKGTATHVVIGILYGAQAFLVFDSEGSSSENTQNISGTLCSMVKKIPSGGTVKLNENEREIVSKFNCTFHGDFALDKKPVTYEDAIKVYANLPKLLGANEEKAVPIQVWLYPLSKLHNRAAQVSQQIHENLILEVEEILQQMAEVDMQCNDLVKHPAAVTFPDIKNEISQFRDLCQQFTVTFQKLLAQNLPAIRSGKIKVTEMEDIILRCQQSPFGKVHTEEFLSRKQQEIQFVGSYMKCFANIPILTSEDDLNQVLNDPLVECVVCFNFTSLKEKDLYVSDLGNWLQTDTMVPTGMVYEKKEVTPWFKDKHIASKGEKYVKTFQELAQNNKCNTKYIVSSTLDQENQGFSIYQYVGDKLVSKAFEPPAKPNLPCISRKTHDSIELTLNPADFGKGLIEGYTIEYRQAEQNNWSSLRTKNNDLQATVRGLNAYTKYQFRYSALSMAGASVVSDITKEETTLPTSPPEEIRGESYSESLILHWKEPSVRGVGVSVTEYKVEWKQDSGSQVWSQLRTGNKVEKFRIENLILNTSYTIRVSAICADLGASAPSNNITISTSHIKMKFLDSKSLLHQKKPPVYQLQSEFSNDGYRKYNLGQKHVGKPNKVVLLVGATGSGKTTLINGMCNYILGVDWKDDFRFKLVHEVTNQSEAHSQTSEVTAYVINHNEEYRIPYSLTLIDTPGFGDTRGIEQDKKITAAIDRFFSSDNGIDQINAVCFVVQSSLARLTHSQKYIFNSVFSIFGKDIKDNIMILINFSDGERPPVLDAIKTAEIPCPLDQDGDPVHFKFNNSALFADNQTSNISFNQMFWTMGAESMKTFFQSMNQKETKSLTLTKEVLKERKQLEIYLQALQPQIKGGLLKLEELRKTELALQQKKDLMEANKDFEYEVERNVSIKEEVHGHFITNCAKCHFTCHDNCDYDDDKDKILCIAMSNGYCTMCPGKCIWSVHHNQKYKFRYETRKEKRTYEKLKAKYEKANGEKMNAEEIFQNLEDDYCNVQAVVLLLIDKSSESLKRLEEIALRPNPLTTTEYIDLMIQSEEQEAKLGFQERIQSLRSVREDAEIIRKISSGESLLPEQQKNQQESKTLREKVTIKVINFTKVLKDKSQNIMEIISSFFN</sequence>
<evidence type="ECO:0000313" key="4">
    <source>
        <dbReference type="Proteomes" id="UP000186698"/>
    </source>
</evidence>